<feature type="region of interest" description="Disordered" evidence="1">
    <location>
        <begin position="1"/>
        <end position="42"/>
    </location>
</feature>
<feature type="compositionally biased region" description="Polar residues" evidence="1">
    <location>
        <begin position="298"/>
        <end position="318"/>
    </location>
</feature>
<feature type="region of interest" description="Disordered" evidence="1">
    <location>
        <begin position="272"/>
        <end position="357"/>
    </location>
</feature>
<feature type="domain" description="C2H2-type" evidence="2">
    <location>
        <begin position="480"/>
        <end position="502"/>
    </location>
</feature>
<proteinExistence type="predicted"/>
<feature type="region of interest" description="Disordered" evidence="1">
    <location>
        <begin position="429"/>
        <end position="459"/>
    </location>
</feature>
<feature type="compositionally biased region" description="Low complexity" evidence="1">
    <location>
        <begin position="282"/>
        <end position="297"/>
    </location>
</feature>
<sequence length="590" mass="63764">MSGLEPESSGTWNSTEPCSGASYITSVEKEDTMDTGTSEPKGKEKAIYVEEVFDVDDDEELMPIVIDGGCLCSLLRYQINLSVDFQKTELYKEIVGFAHCYCHSCKCAVSGLTRTSLKFPREMVQWTSRAKLVEPEPESPASSIGRRRGSKSASSTPAPIAEATESTSKQSPEGESSTSGPEPNELPEKVTKRVARLQSTLEAVKQDPEFDTEFADVDNATGCCCYEEDNVDEIQTPKSPVWGPSKKPSLGMTTWSGNAGYHRRIWKRERGVGGKANVPGEASPITTASVSPAPSTSKDPSTSLKSGIPQSSDAQPDNTKSKGGGKPKAKEGLWTKMKGKASAAISSKEKDRTKGKERVVVSIPLTNEHLDIPASQSSTSKTEAGQKICQLPEKTGTSTGCDIISPPANPPQPSSLEILRWETQLLHQQESDLSHGPCTSQGDTEDFDGDPQNNTLPIPWPYREFAITTRDGRTSYRGFCSWCGGSLTYRTSATIHGMVDIHAGSMDDPEKALRQIGFLREVHVETAGGVEEGARLGTIVGHWRDGTVSSYDSCDMERRLYFDSDGEEGAHGPGDHGEAHDDGANANKEP</sequence>
<dbReference type="InterPro" id="IPR013087">
    <property type="entry name" value="Znf_C2H2_type"/>
</dbReference>
<name>A0A7C8Q8P3_ORBOL</name>
<evidence type="ECO:0000313" key="3">
    <source>
        <dbReference type="EMBL" id="KAF3201944.1"/>
    </source>
</evidence>
<dbReference type="SUPFAM" id="SSF51316">
    <property type="entry name" value="Mss4-like"/>
    <property type="match status" value="2"/>
</dbReference>
<feature type="compositionally biased region" description="Polar residues" evidence="1">
    <location>
        <begin position="8"/>
        <end position="25"/>
    </location>
</feature>
<dbReference type="InterPro" id="IPR011057">
    <property type="entry name" value="Mss4-like_sf"/>
</dbReference>
<feature type="region of interest" description="Disordered" evidence="1">
    <location>
        <begin position="236"/>
        <end position="255"/>
    </location>
</feature>
<feature type="region of interest" description="Disordered" evidence="1">
    <location>
        <begin position="130"/>
        <end position="188"/>
    </location>
</feature>
<evidence type="ECO:0000313" key="4">
    <source>
        <dbReference type="Proteomes" id="UP000472727"/>
    </source>
</evidence>
<reference evidence="3 4" key="1">
    <citation type="submission" date="2019-06" db="EMBL/GenBank/DDBJ databases">
        <authorList>
            <person name="Palmer J.M."/>
        </authorList>
    </citation>
    <scope>NUCLEOTIDE SEQUENCE [LARGE SCALE GENOMIC DNA]</scope>
    <source>
        <strain evidence="3 4">TWF106</strain>
    </source>
</reference>
<organism evidence="3 4">
    <name type="scientific">Orbilia oligospora</name>
    <name type="common">Nematode-trapping fungus</name>
    <name type="synonym">Arthrobotrys oligospora</name>
    <dbReference type="NCBI Taxonomy" id="2813651"/>
    <lineage>
        <taxon>Eukaryota</taxon>
        <taxon>Fungi</taxon>
        <taxon>Dikarya</taxon>
        <taxon>Ascomycota</taxon>
        <taxon>Pezizomycotina</taxon>
        <taxon>Orbiliomycetes</taxon>
        <taxon>Orbiliales</taxon>
        <taxon>Orbiliaceae</taxon>
        <taxon>Orbilia</taxon>
    </lineage>
</organism>
<evidence type="ECO:0000256" key="1">
    <source>
        <dbReference type="SAM" id="MobiDB-lite"/>
    </source>
</evidence>
<feature type="region of interest" description="Disordered" evidence="1">
    <location>
        <begin position="564"/>
        <end position="590"/>
    </location>
</feature>
<dbReference type="PROSITE" id="PS00028">
    <property type="entry name" value="ZINC_FINGER_C2H2_1"/>
    <property type="match status" value="1"/>
</dbReference>
<dbReference type="EMBL" id="WIWS01000151">
    <property type="protein sequence ID" value="KAF3201944.1"/>
    <property type="molecule type" value="Genomic_DNA"/>
</dbReference>
<protein>
    <recommendedName>
        <fullName evidence="2">C2H2-type domain-containing protein</fullName>
    </recommendedName>
</protein>
<feature type="compositionally biased region" description="Basic and acidic residues" evidence="1">
    <location>
        <begin position="347"/>
        <end position="357"/>
    </location>
</feature>
<feature type="compositionally biased region" description="Low complexity" evidence="1">
    <location>
        <begin position="171"/>
        <end position="183"/>
    </location>
</feature>
<dbReference type="Proteomes" id="UP000472727">
    <property type="component" value="Unassembled WGS sequence"/>
</dbReference>
<gene>
    <name evidence="3" type="ORF">TWF106_002666</name>
</gene>
<evidence type="ECO:0000259" key="2">
    <source>
        <dbReference type="PROSITE" id="PS00028"/>
    </source>
</evidence>
<accession>A0A7C8Q8P3</accession>
<dbReference type="AlphaFoldDB" id="A0A7C8Q8P3"/>
<comment type="caution">
    <text evidence="3">The sequence shown here is derived from an EMBL/GenBank/DDBJ whole genome shotgun (WGS) entry which is preliminary data.</text>
</comment>